<feature type="signal peptide" evidence="1">
    <location>
        <begin position="1"/>
        <end position="19"/>
    </location>
</feature>
<dbReference type="PANTHER" id="PTHR43649:SF12">
    <property type="entry name" value="DIACETYLCHITOBIOSE BINDING PROTEIN DASA"/>
    <property type="match status" value="1"/>
</dbReference>
<dbReference type="Pfam" id="PF01547">
    <property type="entry name" value="SBP_bac_1"/>
    <property type="match status" value="1"/>
</dbReference>
<dbReference type="Proteomes" id="UP000291269">
    <property type="component" value="Unassembled WGS sequence"/>
</dbReference>
<protein>
    <submittedName>
        <fullName evidence="2">Extracellular solute-binding protein</fullName>
    </submittedName>
</protein>
<dbReference type="RefSeq" id="WP_129224859.1">
    <property type="nucleotide sequence ID" value="NZ_SDOZ01000002.1"/>
</dbReference>
<gene>
    <name evidence="2" type="ORF">ESZ91_05340</name>
</gene>
<dbReference type="InterPro" id="IPR050490">
    <property type="entry name" value="Bact_solute-bd_prot1"/>
</dbReference>
<dbReference type="EMBL" id="SDOZ01000002">
    <property type="protein sequence ID" value="RXZ61814.1"/>
    <property type="molecule type" value="Genomic_DNA"/>
</dbReference>
<dbReference type="OrthoDB" id="362670at2"/>
<dbReference type="AlphaFoldDB" id="A0A4Q2KB17"/>
<feature type="chain" id="PRO_5039145028" evidence="1">
    <location>
        <begin position="20"/>
        <end position="472"/>
    </location>
</feature>
<name>A0A4Q2KB17_9FIRM</name>
<evidence type="ECO:0000313" key="3">
    <source>
        <dbReference type="Proteomes" id="UP000291269"/>
    </source>
</evidence>
<comment type="caution">
    <text evidence="2">The sequence shown here is derived from an EMBL/GenBank/DDBJ whole genome shotgun (WGS) entry which is preliminary data.</text>
</comment>
<organism evidence="2 3">
    <name type="scientific">Candidatus Borkfalkia ceftriaxoniphila</name>
    <dbReference type="NCBI Taxonomy" id="2508949"/>
    <lineage>
        <taxon>Bacteria</taxon>
        <taxon>Bacillati</taxon>
        <taxon>Bacillota</taxon>
        <taxon>Clostridia</taxon>
        <taxon>Christensenellales</taxon>
        <taxon>Christensenellaceae</taxon>
        <taxon>Candidatus Borkfalkia</taxon>
    </lineage>
</organism>
<keyword evidence="1" id="KW-0732">Signal</keyword>
<proteinExistence type="predicted"/>
<dbReference type="SUPFAM" id="SSF53850">
    <property type="entry name" value="Periplasmic binding protein-like II"/>
    <property type="match status" value="1"/>
</dbReference>
<reference evidence="2 3" key="1">
    <citation type="journal article" date="2019" name="Gut">
        <title>Antibiotics-induced monodominance of a novel gut bacterial order.</title>
        <authorList>
            <person name="Hildebrand F."/>
            <person name="Moitinho-Silva L."/>
            <person name="Blasche S."/>
            <person name="Jahn M.T."/>
            <person name="Gossmann T.I."/>
            <person name="Heuerta-Cepas J."/>
            <person name="Hercog R."/>
            <person name="Luetge M."/>
            <person name="Bahram M."/>
            <person name="Pryszlak A."/>
            <person name="Alves R.J."/>
            <person name="Waszak S.M."/>
            <person name="Zhu A."/>
            <person name="Ye L."/>
            <person name="Costea P.I."/>
            <person name="Aalvink S."/>
            <person name="Belzer C."/>
            <person name="Forslund S.K."/>
            <person name="Sunagawa S."/>
            <person name="Hentschel U."/>
            <person name="Merten C."/>
            <person name="Patil K.R."/>
            <person name="Benes V."/>
            <person name="Bork P."/>
        </authorList>
    </citation>
    <scope>NUCLEOTIDE SEQUENCE [LARGE SCALE GENOMIC DNA]</scope>
    <source>
        <strain evidence="2 3">HDS1380</strain>
    </source>
</reference>
<evidence type="ECO:0000256" key="1">
    <source>
        <dbReference type="SAM" id="SignalP"/>
    </source>
</evidence>
<keyword evidence="3" id="KW-1185">Reference proteome</keyword>
<sequence>MKKFLTVLLAGLLSLAVLSGCDRTPSKPKPVDPDDITVNLDPNMEATIEIMVPGGNVNERTMIQCLIDDFADLFPNVTIEMSYVSVDNYVSAVGQQQLAGTLPDIVWSNSPDFYDLVESETFVDLTPYIKANEMQDKVNTYIGANGEAGKYSFENDFYTEFYGMSSVGESCYVIPRSCDSVVTFINTDILSKAGVDLDPATTKVKNGWTWDDFMEVCAKVRTYMDNNGMRNDYVFDANLTSWLSVCYPMLLSYGAEVLNEKGEVAIDSAATRECLDMVADLVSKRYINDSTVATSGSFDNGKSAMLFQSASVSLYANRVALKGKVDLVSFPLITENDTPKIGAGVAGYAINAASKNKELAWAFLTYLSSYAGQQKMALNGLNLASIRKDLSDYKNANWGKDYETLNLSAYTYGSEYKVSSDFFTRTKLSAKAGLQQAIKQMFNNACNAEKAKDMDAIISATVRDMKDAMIEY</sequence>
<accession>A0A4Q2KB17</accession>
<evidence type="ECO:0000313" key="2">
    <source>
        <dbReference type="EMBL" id="RXZ61814.1"/>
    </source>
</evidence>
<dbReference type="PANTHER" id="PTHR43649">
    <property type="entry name" value="ARABINOSE-BINDING PROTEIN-RELATED"/>
    <property type="match status" value="1"/>
</dbReference>
<dbReference type="PROSITE" id="PS51257">
    <property type="entry name" value="PROKAR_LIPOPROTEIN"/>
    <property type="match status" value="1"/>
</dbReference>
<dbReference type="InterPro" id="IPR006059">
    <property type="entry name" value="SBP"/>
</dbReference>
<dbReference type="Gene3D" id="3.40.190.10">
    <property type="entry name" value="Periplasmic binding protein-like II"/>
    <property type="match status" value="1"/>
</dbReference>